<dbReference type="PROSITE" id="PS50818">
    <property type="entry name" value="INTEIN_C_TER"/>
    <property type="match status" value="1"/>
</dbReference>
<keyword evidence="2" id="KW-0812">Transmembrane</keyword>
<dbReference type="RefSeq" id="WP_379870766.1">
    <property type="nucleotide sequence ID" value="NZ_JBHTBH010000004.1"/>
</dbReference>
<dbReference type="InterPro" id="IPR030934">
    <property type="entry name" value="Intein_C"/>
</dbReference>
<dbReference type="Pfam" id="PF07591">
    <property type="entry name" value="PT-HINT"/>
    <property type="match status" value="1"/>
</dbReference>
<evidence type="ECO:0000259" key="3">
    <source>
        <dbReference type="SMART" id="SM00306"/>
    </source>
</evidence>
<dbReference type="SUPFAM" id="SSF51294">
    <property type="entry name" value="Hedgehog/intein (Hint) domain"/>
    <property type="match status" value="1"/>
</dbReference>
<keyword evidence="2" id="KW-1133">Transmembrane helix</keyword>
<sequence>MLRRIHDPERGASLAEYAAVIVLVAAIFAAIAATDLPADISSGVRTALDEVLNPDRTGPAAAPEDPAVGAPEREPGVVSSTDAPRQDPAAEEEEPGTDPADARPADDLPPPVTAGADDKGFWGHVGAFLGEGVVGGIINDVTGFVESVVNGVLHPIRTARGAVDTAVGVYEQMRDDAMVAGLRSGQMWRAGDRLGALWEGLSSSVAWALWDYPLSIGGAVRSVVDENVLDAWHSGDYGAALGRGAWNLGSYFLPGIGAAGALSRIFKPLPDGQGSRDERDGTVLADGENWPPDADPPNNRDPDSGRRDTAAASCARNSFLAGTPVLMAGGGHLAIEQVAVGDHVLATDPLTGETGARTVTAVITGEGEKALVEITVTDDTGGSDTITATGGHPFWVPDTGTWVDAADLQPGTWLRTSAGTWVQVSAIEARTVAGQAVYNLTVDDLHTYYVGAGGADVLVHNDECIDGPTARDQYQLDYVPSNPHDLYLGAAHTDPRGRARENAGIHLNNIGMDRFPEVFRQVVNNPNTTINFDVSAIPGETLADKIKQVTTDYEAVASYAPGATFGSDGFVDPYNRMEGGITRWELYYLSEHGLLDRVNFTGL</sequence>
<comment type="caution">
    <text evidence="4">The sequence shown here is derived from an EMBL/GenBank/DDBJ whole genome shotgun (WGS) entry which is preliminary data.</text>
</comment>
<evidence type="ECO:0000313" key="4">
    <source>
        <dbReference type="EMBL" id="MFC7328115.1"/>
    </source>
</evidence>
<dbReference type="SMART" id="SM00306">
    <property type="entry name" value="HintN"/>
    <property type="match status" value="1"/>
</dbReference>
<dbReference type="NCBIfam" id="TIGR01443">
    <property type="entry name" value="intein_Cterm"/>
    <property type="match status" value="1"/>
</dbReference>
<dbReference type="InterPro" id="IPR003587">
    <property type="entry name" value="Hint_dom_N"/>
</dbReference>
<feature type="region of interest" description="Disordered" evidence="1">
    <location>
        <begin position="269"/>
        <end position="310"/>
    </location>
</feature>
<protein>
    <submittedName>
        <fullName evidence="4">Polymorphic toxin-type HINT domain-containing protein</fullName>
    </submittedName>
</protein>
<dbReference type="EMBL" id="JBHTBH010000004">
    <property type="protein sequence ID" value="MFC7328115.1"/>
    <property type="molecule type" value="Genomic_DNA"/>
</dbReference>
<organism evidence="4 5">
    <name type="scientific">Marinactinospora rubrisoli</name>
    <dbReference type="NCBI Taxonomy" id="2715399"/>
    <lineage>
        <taxon>Bacteria</taxon>
        <taxon>Bacillati</taxon>
        <taxon>Actinomycetota</taxon>
        <taxon>Actinomycetes</taxon>
        <taxon>Streptosporangiales</taxon>
        <taxon>Nocardiopsidaceae</taxon>
        <taxon>Marinactinospora</taxon>
    </lineage>
</organism>
<keyword evidence="2" id="KW-0472">Membrane</keyword>
<proteinExistence type="predicted"/>
<evidence type="ECO:0000256" key="1">
    <source>
        <dbReference type="SAM" id="MobiDB-lite"/>
    </source>
</evidence>
<keyword evidence="5" id="KW-1185">Reference proteome</keyword>
<dbReference type="CDD" id="cd00081">
    <property type="entry name" value="Hint"/>
    <property type="match status" value="1"/>
</dbReference>
<feature type="transmembrane region" description="Helical" evidence="2">
    <location>
        <begin position="12"/>
        <end position="33"/>
    </location>
</feature>
<feature type="compositionally biased region" description="Basic and acidic residues" evidence="1">
    <location>
        <begin position="298"/>
        <end position="309"/>
    </location>
</feature>
<dbReference type="Gene3D" id="2.170.16.10">
    <property type="entry name" value="Hedgehog/Intein (Hint) domain"/>
    <property type="match status" value="1"/>
</dbReference>
<gene>
    <name evidence="4" type="ORF">ACFQRF_10220</name>
</gene>
<accession>A0ABW2KF12</accession>
<feature type="region of interest" description="Disordered" evidence="1">
    <location>
        <begin position="52"/>
        <end position="116"/>
    </location>
</feature>
<evidence type="ECO:0000313" key="5">
    <source>
        <dbReference type="Proteomes" id="UP001596540"/>
    </source>
</evidence>
<reference evidence="5" key="1">
    <citation type="journal article" date="2019" name="Int. J. Syst. Evol. Microbiol.">
        <title>The Global Catalogue of Microorganisms (GCM) 10K type strain sequencing project: providing services to taxonomists for standard genome sequencing and annotation.</title>
        <authorList>
            <consortium name="The Broad Institute Genomics Platform"/>
            <consortium name="The Broad Institute Genome Sequencing Center for Infectious Disease"/>
            <person name="Wu L."/>
            <person name="Ma J."/>
        </authorList>
    </citation>
    <scope>NUCLEOTIDE SEQUENCE [LARGE SCALE GENOMIC DNA]</scope>
    <source>
        <strain evidence="5">CGMCC 4.7382</strain>
    </source>
</reference>
<evidence type="ECO:0000256" key="2">
    <source>
        <dbReference type="SAM" id="Phobius"/>
    </source>
</evidence>
<name>A0ABW2KF12_9ACTN</name>
<dbReference type="InterPro" id="IPR036844">
    <property type="entry name" value="Hint_dom_sf"/>
</dbReference>
<feature type="domain" description="Hint" evidence="3">
    <location>
        <begin position="316"/>
        <end position="418"/>
    </location>
</feature>
<dbReference type="Proteomes" id="UP001596540">
    <property type="component" value="Unassembled WGS sequence"/>
</dbReference>